<dbReference type="InterPro" id="IPR012675">
    <property type="entry name" value="Beta-grasp_dom_sf"/>
</dbReference>
<evidence type="ECO:0000313" key="1">
    <source>
        <dbReference type="EMBL" id="MCT8388967.1"/>
    </source>
</evidence>
<protein>
    <submittedName>
        <fullName evidence="1">Sulfur carrier protein ThiS</fullName>
    </submittedName>
</protein>
<name>A0ABT2NUY2_9LACO</name>
<comment type="caution">
    <text evidence="1">The sequence shown here is derived from an EMBL/GenBank/DDBJ whole genome shotgun (WGS) entry which is preliminary data.</text>
</comment>
<reference evidence="1 2" key="1">
    <citation type="submission" date="2018-08" db="EMBL/GenBank/DDBJ databases">
        <title>Draft genome sequences of Leuconostoc spp. and Weissella spp. with biocontrol potential.</title>
        <authorList>
            <person name="Lo R."/>
            <person name="Ho V.T.T."/>
            <person name="Turner M.S."/>
        </authorList>
    </citation>
    <scope>NUCLEOTIDE SEQUENCE [LARGE SCALE GENOMIC DNA]</scope>
    <source>
        <strain evidence="1 2">733</strain>
    </source>
</reference>
<dbReference type="Gene3D" id="3.10.20.30">
    <property type="match status" value="1"/>
</dbReference>
<dbReference type="PANTHER" id="PTHR34472:SF1">
    <property type="entry name" value="SULFUR CARRIER PROTEIN THIS"/>
    <property type="match status" value="1"/>
</dbReference>
<proteinExistence type="predicted"/>
<accession>A0ABT2NUY2</accession>
<dbReference type="Pfam" id="PF02597">
    <property type="entry name" value="ThiS"/>
    <property type="match status" value="1"/>
</dbReference>
<gene>
    <name evidence="1" type="primary">thiS</name>
    <name evidence="1" type="ORF">D0501_02500</name>
</gene>
<dbReference type="CDD" id="cd00565">
    <property type="entry name" value="Ubl_ThiS"/>
    <property type="match status" value="1"/>
</dbReference>
<dbReference type="InterPro" id="IPR003749">
    <property type="entry name" value="ThiS/MoaD-like"/>
</dbReference>
<dbReference type="Proteomes" id="UP001525857">
    <property type="component" value="Unassembled WGS sequence"/>
</dbReference>
<dbReference type="EMBL" id="QVOV01000003">
    <property type="protein sequence ID" value="MCT8388967.1"/>
    <property type="molecule type" value="Genomic_DNA"/>
</dbReference>
<sequence>MITVNGKQTDNLVGRTIRALLGELSLEATRVVVERNGQIVARDAYETTPLVDQDEIEVISFVGGG</sequence>
<dbReference type="NCBIfam" id="TIGR01683">
    <property type="entry name" value="thiS"/>
    <property type="match status" value="1"/>
</dbReference>
<dbReference type="InterPro" id="IPR010035">
    <property type="entry name" value="Thi_S"/>
</dbReference>
<dbReference type="InterPro" id="IPR016155">
    <property type="entry name" value="Mopterin_synth/thiamin_S_b"/>
</dbReference>
<evidence type="ECO:0000313" key="2">
    <source>
        <dbReference type="Proteomes" id="UP001525857"/>
    </source>
</evidence>
<keyword evidence="2" id="KW-1185">Reference proteome</keyword>
<dbReference type="SUPFAM" id="SSF54285">
    <property type="entry name" value="MoaD/ThiS"/>
    <property type="match status" value="1"/>
</dbReference>
<dbReference type="PANTHER" id="PTHR34472">
    <property type="entry name" value="SULFUR CARRIER PROTEIN THIS"/>
    <property type="match status" value="1"/>
</dbReference>
<organism evidence="1 2">
    <name type="scientific">Leuconostoc holzapfelii</name>
    <dbReference type="NCBI Taxonomy" id="434464"/>
    <lineage>
        <taxon>Bacteria</taxon>
        <taxon>Bacillati</taxon>
        <taxon>Bacillota</taxon>
        <taxon>Bacilli</taxon>
        <taxon>Lactobacillales</taxon>
        <taxon>Lactobacillaceae</taxon>
        <taxon>Leuconostoc</taxon>
    </lineage>
</organism>